<dbReference type="EMBL" id="JBFYGN010000026">
    <property type="protein sequence ID" value="MEX8194772.1"/>
    <property type="molecule type" value="Genomic_DNA"/>
</dbReference>
<proteinExistence type="predicted"/>
<sequence length="368" mass="40675">MSADIHDDDAAKPLGVPQIEAFWQDFSGRLEALETLDGRDFVERANELLQSHAPGLAIELEGRVKEAGSRLVISAHGNTAQFENALAVVRHAPRFERYSVQAFRSRTLGSDFAMRMEDFELSSADVQVAYYDAGGVIGLELAFGKAIPPAMAEHAQHMAFIMLDHVLGEWDFSVRVGPVEFVAEISAGLSGPVPLSVFPPIFDAFQRDQLGRSYEYPQDQSAGWISLEVRTRDAAENDPPDILSFHDGANAVATRADLSHFLQWRLPFSSQQELDSVRDAQDALDAELAREQRGILVFSRLEGMSSRLAAFYVEDPDQATQLAQRLGARHAPALDAELALSFDPAWNEYLSLYAAIHRRDGGDEEDES</sequence>
<organism evidence="1 2">
    <name type="scientific">Comamonas guangdongensis</name>
    <dbReference type="NCBI Taxonomy" id="510515"/>
    <lineage>
        <taxon>Bacteria</taxon>
        <taxon>Pseudomonadati</taxon>
        <taxon>Pseudomonadota</taxon>
        <taxon>Betaproteobacteria</taxon>
        <taxon>Burkholderiales</taxon>
        <taxon>Comamonadaceae</taxon>
        <taxon>Comamonas</taxon>
    </lineage>
</organism>
<dbReference type="RefSeq" id="WP_369339951.1">
    <property type="nucleotide sequence ID" value="NZ_JBFYGN010000026.1"/>
</dbReference>
<evidence type="ECO:0000313" key="2">
    <source>
        <dbReference type="Proteomes" id="UP001561046"/>
    </source>
</evidence>
<dbReference type="Proteomes" id="UP001561046">
    <property type="component" value="Unassembled WGS sequence"/>
</dbReference>
<reference evidence="1 2" key="1">
    <citation type="journal article" date="2013" name="Int. J. Syst. Evol. Microbiol.">
        <title>Comamonas guangdongensis sp. nov., isolated from subterranean forest sediment, and emended description of the genus Comamonas.</title>
        <authorList>
            <person name="Zhang J."/>
            <person name="Wang Y."/>
            <person name="Zhou S."/>
            <person name="Wu C."/>
            <person name="He J."/>
            <person name="Li F."/>
        </authorList>
    </citation>
    <scope>NUCLEOTIDE SEQUENCE [LARGE SCALE GENOMIC DNA]</scope>
    <source>
        <strain evidence="1 2">CCTCC AB2011133</strain>
    </source>
</reference>
<keyword evidence="2" id="KW-1185">Reference proteome</keyword>
<name>A0ABV3ZZ09_9BURK</name>
<evidence type="ECO:0000313" key="1">
    <source>
        <dbReference type="EMBL" id="MEX8194772.1"/>
    </source>
</evidence>
<protein>
    <submittedName>
        <fullName evidence="1">DUF695 domain-containing protein</fullName>
    </submittedName>
</protein>
<accession>A0ABV3ZZ09</accession>
<comment type="caution">
    <text evidence="1">The sequence shown here is derived from an EMBL/GenBank/DDBJ whole genome shotgun (WGS) entry which is preliminary data.</text>
</comment>
<gene>
    <name evidence="1" type="ORF">AB6724_18220</name>
</gene>